<feature type="transmembrane region" description="Helical" evidence="3">
    <location>
        <begin position="12"/>
        <end position="33"/>
    </location>
</feature>
<keyword evidence="1" id="KW-0378">Hydrolase</keyword>
<accession>A0A177IN31</accession>
<dbReference type="SUPFAM" id="SSF63817">
    <property type="entry name" value="Sortase"/>
    <property type="match status" value="1"/>
</dbReference>
<proteinExistence type="predicted"/>
<name>A0A177IN31_9CORY</name>
<dbReference type="STRING" id="1705.CA21670_11750"/>
<keyword evidence="3" id="KW-0812">Transmembrane</keyword>
<comment type="caution">
    <text evidence="4">The sequence shown here is derived from an EMBL/GenBank/DDBJ whole genome shotgun (WGS) entry which is preliminary data.</text>
</comment>
<keyword evidence="5" id="KW-1185">Reference proteome</keyword>
<dbReference type="GO" id="GO:0016787">
    <property type="term" value="F:hydrolase activity"/>
    <property type="evidence" value="ECO:0007669"/>
    <property type="project" value="UniProtKB-KW"/>
</dbReference>
<feature type="active site" description="Acyl-thioester intermediate" evidence="2">
    <location>
        <position position="214"/>
    </location>
</feature>
<evidence type="ECO:0000256" key="1">
    <source>
        <dbReference type="ARBA" id="ARBA00022801"/>
    </source>
</evidence>
<dbReference type="InterPro" id="IPR042003">
    <property type="entry name" value="Sortase_E"/>
</dbReference>
<evidence type="ECO:0000313" key="5">
    <source>
        <dbReference type="Proteomes" id="UP000076947"/>
    </source>
</evidence>
<sequence>MEKSRISLRQILGELLLTAGAVLLLFAFYEAFWTNVESGKLQEQAQEQLDETWQNPRKQLSPKLGEAFARMYIPAFGDDFQFAIVEGTDENDLLRGPGRYEQTQMPGEEGNFAVAGHRVGKGAPFNDLGSLETCDAIVVETQTAWVTYRVLPIAGDEAPRLDCLSSEQQDKLQAEYSHVQGRHITVPGDVSVLDPVPSLSGAIASEGILTLTTCHPQFSNAERMIIHAMEVENLPKTAGATNNQRPAALEETA</sequence>
<dbReference type="AlphaFoldDB" id="A0A177IN31"/>
<feature type="active site" description="Proton donor/acceptor" evidence="2">
    <location>
        <position position="117"/>
    </location>
</feature>
<protein>
    <submittedName>
        <fullName evidence="4">Housekeeping sortase</fullName>
    </submittedName>
</protein>
<evidence type="ECO:0000313" key="4">
    <source>
        <dbReference type="EMBL" id="OAH30287.1"/>
    </source>
</evidence>
<keyword evidence="3" id="KW-1133">Transmembrane helix</keyword>
<dbReference type="EMBL" id="LSTQ01000008">
    <property type="protein sequence ID" value="OAH30287.1"/>
    <property type="molecule type" value="Genomic_DNA"/>
</dbReference>
<reference evidence="5" key="1">
    <citation type="submission" date="2016-02" db="EMBL/GenBank/DDBJ databases">
        <authorList>
            <person name="Kaur G."/>
            <person name="Nair G.R."/>
            <person name="Mayilraj S."/>
        </authorList>
    </citation>
    <scope>NUCLEOTIDE SEQUENCE [LARGE SCALE GENOMIC DNA]</scope>
    <source>
        <strain evidence="5">GA-15</strain>
    </source>
</reference>
<dbReference type="OrthoDB" id="5242879at2"/>
<evidence type="ECO:0000256" key="2">
    <source>
        <dbReference type="PIRSR" id="PIRSR605754-1"/>
    </source>
</evidence>
<dbReference type="CDD" id="cd05830">
    <property type="entry name" value="Sortase_E"/>
    <property type="match status" value="1"/>
</dbReference>
<gene>
    <name evidence="4" type="ORF">AYJ05_05900</name>
</gene>
<evidence type="ECO:0000256" key="3">
    <source>
        <dbReference type="SAM" id="Phobius"/>
    </source>
</evidence>
<dbReference type="Pfam" id="PF04203">
    <property type="entry name" value="Sortase"/>
    <property type="match status" value="1"/>
</dbReference>
<dbReference type="InterPro" id="IPR023365">
    <property type="entry name" value="Sortase_dom-sf"/>
</dbReference>
<organism evidence="4 5">
    <name type="scientific">Corynebacterium stationis</name>
    <dbReference type="NCBI Taxonomy" id="1705"/>
    <lineage>
        <taxon>Bacteria</taxon>
        <taxon>Bacillati</taxon>
        <taxon>Actinomycetota</taxon>
        <taxon>Actinomycetes</taxon>
        <taxon>Mycobacteriales</taxon>
        <taxon>Corynebacteriaceae</taxon>
        <taxon>Corynebacterium</taxon>
    </lineage>
</organism>
<dbReference type="Gene3D" id="2.40.260.10">
    <property type="entry name" value="Sortase"/>
    <property type="match status" value="1"/>
</dbReference>
<dbReference type="NCBIfam" id="NF033747">
    <property type="entry name" value="class_E_sortase"/>
    <property type="match status" value="1"/>
</dbReference>
<dbReference type="RefSeq" id="WP_066838337.1">
    <property type="nucleotide sequence ID" value="NZ_LSTQ01000008.1"/>
</dbReference>
<dbReference type="InterPro" id="IPR005754">
    <property type="entry name" value="Sortase"/>
</dbReference>
<keyword evidence="3" id="KW-0472">Membrane</keyword>
<dbReference type="InterPro" id="IPR053465">
    <property type="entry name" value="Sortase_Class_E"/>
</dbReference>
<dbReference type="Proteomes" id="UP000076947">
    <property type="component" value="Unassembled WGS sequence"/>
</dbReference>